<dbReference type="Gene3D" id="2.120.10.30">
    <property type="entry name" value="TolB, C-terminal domain"/>
    <property type="match status" value="3"/>
</dbReference>
<dbReference type="Gene3D" id="3.30.200.20">
    <property type="entry name" value="Phosphorylase Kinase, domain 1"/>
    <property type="match status" value="1"/>
</dbReference>
<feature type="domain" description="Protein kinase" evidence="4">
    <location>
        <begin position="16"/>
        <end position="302"/>
    </location>
</feature>
<organism evidence="5 6">
    <name type="scientific">Parafrankia colletiae</name>
    <dbReference type="NCBI Taxonomy" id="573497"/>
    <lineage>
        <taxon>Bacteria</taxon>
        <taxon>Bacillati</taxon>
        <taxon>Actinomycetota</taxon>
        <taxon>Actinomycetes</taxon>
        <taxon>Frankiales</taxon>
        <taxon>Frankiaceae</taxon>
        <taxon>Parafrankia</taxon>
    </lineage>
</organism>
<evidence type="ECO:0000256" key="1">
    <source>
        <dbReference type="ARBA" id="ARBA00022737"/>
    </source>
</evidence>
<evidence type="ECO:0000259" key="4">
    <source>
        <dbReference type="PROSITE" id="PS50011"/>
    </source>
</evidence>
<dbReference type="InterPro" id="IPR000033">
    <property type="entry name" value="LDLR_classB_rpt"/>
</dbReference>
<dbReference type="InterPro" id="IPR000719">
    <property type="entry name" value="Prot_kinase_dom"/>
</dbReference>
<proteinExistence type="predicted"/>
<keyword evidence="6" id="KW-1185">Reference proteome</keyword>
<dbReference type="SUPFAM" id="SSF101898">
    <property type="entry name" value="NHL repeat"/>
    <property type="match status" value="1"/>
</dbReference>
<dbReference type="InterPro" id="IPR001258">
    <property type="entry name" value="NHL_repeat"/>
</dbReference>
<dbReference type="SUPFAM" id="SSF56112">
    <property type="entry name" value="Protein kinase-like (PK-like)"/>
    <property type="match status" value="1"/>
</dbReference>
<dbReference type="SMART" id="SM00220">
    <property type="entry name" value="S_TKc"/>
    <property type="match status" value="1"/>
</dbReference>
<keyword evidence="1" id="KW-0677">Repeat</keyword>
<comment type="caution">
    <text evidence="5">The sequence shown here is derived from an EMBL/GenBank/DDBJ whole genome shotgun (WGS) entry which is preliminary data.</text>
</comment>
<dbReference type="Proteomes" id="UP000179627">
    <property type="component" value="Unassembled WGS sequence"/>
</dbReference>
<evidence type="ECO:0000313" key="5">
    <source>
        <dbReference type="EMBL" id="OHV33502.1"/>
    </source>
</evidence>
<accession>A0A1S1QK91</accession>
<evidence type="ECO:0000256" key="3">
    <source>
        <dbReference type="SAM" id="Phobius"/>
    </source>
</evidence>
<dbReference type="GO" id="GO:0005524">
    <property type="term" value="F:ATP binding"/>
    <property type="evidence" value="ECO:0007669"/>
    <property type="project" value="InterPro"/>
</dbReference>
<dbReference type="AlphaFoldDB" id="A0A1S1QK91"/>
<feature type="region of interest" description="Disordered" evidence="2">
    <location>
        <begin position="447"/>
        <end position="481"/>
    </location>
</feature>
<keyword evidence="3" id="KW-1133">Transmembrane helix</keyword>
<keyword evidence="5" id="KW-0418">Kinase</keyword>
<reference evidence="6" key="1">
    <citation type="submission" date="2016-07" db="EMBL/GenBank/DDBJ databases">
        <title>Sequence Frankia sp. strain CcI1.17.</title>
        <authorList>
            <person name="Ghodhbane-Gtari F."/>
            <person name="Swanson E."/>
            <person name="Gueddou A."/>
            <person name="Morris K."/>
            <person name="Hezbri K."/>
            <person name="Ktari A."/>
            <person name="Nouioui I."/>
            <person name="Abebe-Akele F."/>
            <person name="Simpson S."/>
            <person name="Thomas K."/>
            <person name="Gtari M."/>
            <person name="Tisa L.S."/>
            <person name="Hurst S."/>
        </authorList>
    </citation>
    <scope>NUCLEOTIDE SEQUENCE [LARGE SCALE GENOMIC DNA]</scope>
    <source>
        <strain evidence="6">Cc1.17</strain>
    </source>
</reference>
<keyword evidence="3" id="KW-0472">Membrane</keyword>
<name>A0A1S1QK91_9ACTN</name>
<keyword evidence="5" id="KW-0723">Serine/threonine-protein kinase</keyword>
<dbReference type="GO" id="GO:0004674">
    <property type="term" value="F:protein serine/threonine kinase activity"/>
    <property type="evidence" value="ECO:0007669"/>
    <property type="project" value="UniProtKB-KW"/>
</dbReference>
<keyword evidence="5" id="KW-0808">Transferase</keyword>
<dbReference type="OrthoDB" id="3203076at2"/>
<feature type="transmembrane region" description="Helical" evidence="3">
    <location>
        <begin position="422"/>
        <end position="445"/>
    </location>
</feature>
<dbReference type="Pfam" id="PF01436">
    <property type="entry name" value="NHL"/>
    <property type="match status" value="1"/>
</dbReference>
<dbReference type="Pfam" id="PF25021">
    <property type="entry name" value="TEN_NHL"/>
    <property type="match status" value="3"/>
</dbReference>
<dbReference type="CDD" id="cd14953">
    <property type="entry name" value="NHL_like_1"/>
    <property type="match status" value="1"/>
</dbReference>
<dbReference type="PANTHER" id="PTHR46388:SF2">
    <property type="entry name" value="NHL REPEAT-CONTAINING PROTEIN 2"/>
    <property type="match status" value="1"/>
</dbReference>
<feature type="region of interest" description="Disordered" evidence="2">
    <location>
        <begin position="333"/>
        <end position="419"/>
    </location>
</feature>
<dbReference type="InterPro" id="IPR056822">
    <property type="entry name" value="TEN_NHL"/>
</dbReference>
<feature type="compositionally biased region" description="Pro residues" evidence="2">
    <location>
        <begin position="464"/>
        <end position="481"/>
    </location>
</feature>
<dbReference type="Gene3D" id="1.10.510.10">
    <property type="entry name" value="Transferase(Phosphotransferase) domain 1"/>
    <property type="match status" value="1"/>
</dbReference>
<dbReference type="PROSITE" id="PS00108">
    <property type="entry name" value="PROTEIN_KINASE_ST"/>
    <property type="match status" value="1"/>
</dbReference>
<sequence length="815" mass="81145">MPIIDRARVAAALPGYRLGRELGSGSVGLVLAAQQLPAQQSPASSVEAVGLPAGTAPGDGSGRAGRSLDVAVKILDLGAGAGQSVDPAAEAGVLTGLAHPHLCRVLDVVPVDGLCVLVTDLLPGGTLARQSLTPPAAVAVAVAVADALMHAHAAGVLHLDVKPANVLFTADGRPVLTDVGVAGLLAGTGLAAGQVVGTAQYLAPEQVTGGRLLPATDVYGLAAALYELLAGAPLFGAGLTAPELFLHHCEVVPPPPPGVPPRVAAVLARALAKEPGERHRGPGPFAMELADAAQVDYGRDWLAQAGVPLQISAGLQEQTAAAAPASAAPRVAVAPAMAGAGESQSQDDDPADRTTRLGDPPLPPVTSLLADPVPPAIPTPGHTGPGTPPPSPDPGHPPLLSDLSGRPEPPGREQSSARTRRAAILAAAGVAFAGAVAALTIPLAGGGDAAAPPRPPAGNSGPGPAAPAGPPPPLPAPPPFPVVAVAGTGTAGFAGDGGPAGSAALDGPYGMVADWAGNIYVADFGNNRIRRISADGTIVTVAGTGVEGFAGDGGPATQAQLSHPSALALDSAGNILIADTFNQRIRRVDPAGIITTVAGNGEHAFSGDGGRATDAALWYPGGVVAGRDGTVFIADTANNRIRRVTPDGTITTLAGTDGEGSAGDGGPASEALLAFPISVALDHFGRLYIADSDNNRIRRIGLDGVIETVAGTGRPGYSGDGGPATEATLRSPRGIAIDAHDILYITDRTNRRIRRVDADGVITTVAGTARPGKRDDVDPTAISPDGPVALDPTGDLFVTDRRRNLVLHVHLTGPG</sequence>
<dbReference type="SMART" id="SM00135">
    <property type="entry name" value="LY"/>
    <property type="match status" value="4"/>
</dbReference>
<dbReference type="InterPro" id="IPR011009">
    <property type="entry name" value="Kinase-like_dom_sf"/>
</dbReference>
<gene>
    <name evidence="5" type="ORF">CC117_22845</name>
</gene>
<dbReference type="InterPro" id="IPR008271">
    <property type="entry name" value="Ser/Thr_kinase_AS"/>
</dbReference>
<protein>
    <submittedName>
        <fullName evidence="5">Serine/threonine protein kinase</fullName>
    </submittedName>
</protein>
<dbReference type="PROSITE" id="PS50011">
    <property type="entry name" value="PROTEIN_KINASE_DOM"/>
    <property type="match status" value="1"/>
</dbReference>
<dbReference type="InterPro" id="IPR011042">
    <property type="entry name" value="6-blade_b-propeller_TolB-like"/>
</dbReference>
<evidence type="ECO:0000256" key="2">
    <source>
        <dbReference type="SAM" id="MobiDB-lite"/>
    </source>
</evidence>
<dbReference type="PANTHER" id="PTHR46388">
    <property type="entry name" value="NHL REPEAT-CONTAINING PROTEIN 2"/>
    <property type="match status" value="1"/>
</dbReference>
<feature type="compositionally biased region" description="Pro residues" evidence="2">
    <location>
        <begin position="386"/>
        <end position="397"/>
    </location>
</feature>
<keyword evidence="3" id="KW-0812">Transmembrane</keyword>
<dbReference type="RefSeq" id="WP_071087052.1">
    <property type="nucleotide sequence ID" value="NZ_MBLM01000131.1"/>
</dbReference>
<dbReference type="Pfam" id="PF00069">
    <property type="entry name" value="Pkinase"/>
    <property type="match status" value="1"/>
</dbReference>
<evidence type="ECO:0000313" key="6">
    <source>
        <dbReference type="Proteomes" id="UP000179627"/>
    </source>
</evidence>
<dbReference type="EMBL" id="MBLM01000131">
    <property type="protein sequence ID" value="OHV33502.1"/>
    <property type="molecule type" value="Genomic_DNA"/>
</dbReference>